<evidence type="ECO:0000313" key="2">
    <source>
        <dbReference type="Proteomes" id="UP000541444"/>
    </source>
</evidence>
<dbReference type="GO" id="GO:0000027">
    <property type="term" value="P:ribosomal large subunit assembly"/>
    <property type="evidence" value="ECO:0007669"/>
    <property type="project" value="TreeGrafter"/>
</dbReference>
<dbReference type="OrthoDB" id="1908436at2759"/>
<dbReference type="PANTHER" id="PTHR12661">
    <property type="entry name" value="PETER PAN-RELATED"/>
    <property type="match status" value="1"/>
</dbReference>
<dbReference type="Proteomes" id="UP000541444">
    <property type="component" value="Unassembled WGS sequence"/>
</dbReference>
<sequence>MARFRNKKKKTFVKPVVIKPSVDHVTGDKIPKSFVFSRGKLPGPLKELQKDLRKLMSPHTASNLKVIELLFPF</sequence>
<name>A0A7J7PCF0_9MAGN</name>
<accession>A0A7J7PCF0</accession>
<protein>
    <submittedName>
        <fullName evidence="1">Uncharacterized protein</fullName>
    </submittedName>
</protein>
<dbReference type="EMBL" id="JACGCM010000003">
    <property type="protein sequence ID" value="KAF6177117.1"/>
    <property type="molecule type" value="Genomic_DNA"/>
</dbReference>
<dbReference type="AlphaFoldDB" id="A0A7J7PCF0"/>
<organism evidence="1 2">
    <name type="scientific">Kingdonia uniflora</name>
    <dbReference type="NCBI Taxonomy" id="39325"/>
    <lineage>
        <taxon>Eukaryota</taxon>
        <taxon>Viridiplantae</taxon>
        <taxon>Streptophyta</taxon>
        <taxon>Embryophyta</taxon>
        <taxon>Tracheophyta</taxon>
        <taxon>Spermatophyta</taxon>
        <taxon>Magnoliopsida</taxon>
        <taxon>Ranunculales</taxon>
        <taxon>Circaeasteraceae</taxon>
        <taxon>Kingdonia</taxon>
    </lineage>
</organism>
<dbReference type="InterPro" id="IPR045112">
    <property type="entry name" value="PPAN-like"/>
</dbReference>
<keyword evidence="2" id="KW-1185">Reference proteome</keyword>
<evidence type="ECO:0000313" key="1">
    <source>
        <dbReference type="EMBL" id="KAF6177117.1"/>
    </source>
</evidence>
<dbReference type="GO" id="GO:0030687">
    <property type="term" value="C:preribosome, large subunit precursor"/>
    <property type="evidence" value="ECO:0007669"/>
    <property type="project" value="TreeGrafter"/>
</dbReference>
<dbReference type="GO" id="GO:0019843">
    <property type="term" value="F:rRNA binding"/>
    <property type="evidence" value="ECO:0007669"/>
    <property type="project" value="TreeGrafter"/>
</dbReference>
<comment type="caution">
    <text evidence="1">The sequence shown here is derived from an EMBL/GenBank/DDBJ whole genome shotgun (WGS) entry which is preliminary data.</text>
</comment>
<proteinExistence type="predicted"/>
<gene>
    <name evidence="1" type="ORF">GIB67_005105</name>
</gene>
<reference evidence="1 2" key="1">
    <citation type="journal article" date="2020" name="IScience">
        <title>Genome Sequencing of the Endangered Kingdonia uniflora (Circaeasteraceae, Ranunculales) Reveals Potential Mechanisms of Evolutionary Specialization.</title>
        <authorList>
            <person name="Sun Y."/>
            <person name="Deng T."/>
            <person name="Zhang A."/>
            <person name="Moore M.J."/>
            <person name="Landis J.B."/>
            <person name="Lin N."/>
            <person name="Zhang H."/>
            <person name="Zhang X."/>
            <person name="Huang J."/>
            <person name="Zhang X."/>
            <person name="Sun H."/>
            <person name="Wang H."/>
        </authorList>
    </citation>
    <scope>NUCLEOTIDE SEQUENCE [LARGE SCALE GENOMIC DNA]</scope>
    <source>
        <strain evidence="1">TB1705</strain>
        <tissue evidence="1">Leaf</tissue>
    </source>
</reference>
<dbReference type="PANTHER" id="PTHR12661:SF5">
    <property type="entry name" value="SUPPRESSOR OF SWI4 1 HOMOLOG"/>
    <property type="match status" value="1"/>
</dbReference>